<keyword evidence="3" id="KW-1185">Reference proteome</keyword>
<evidence type="ECO:0000313" key="3">
    <source>
        <dbReference type="Proteomes" id="UP001516472"/>
    </source>
</evidence>
<accession>A0ABR9PKH0</accession>
<evidence type="ECO:0000256" key="1">
    <source>
        <dbReference type="SAM" id="SignalP"/>
    </source>
</evidence>
<dbReference type="RefSeq" id="WP_193347830.1">
    <property type="nucleotide sequence ID" value="NZ_CBCSIP010000444.1"/>
</dbReference>
<protein>
    <recommendedName>
        <fullName evidence="4">Lipoprotein</fullName>
    </recommendedName>
</protein>
<dbReference type="PROSITE" id="PS51257">
    <property type="entry name" value="PROKAR_LIPOPROTEIN"/>
    <property type="match status" value="1"/>
</dbReference>
<name>A0ABR9PKH0_9BACT</name>
<dbReference type="InterPro" id="IPR013211">
    <property type="entry name" value="LVIVD"/>
</dbReference>
<evidence type="ECO:0000313" key="2">
    <source>
        <dbReference type="EMBL" id="MBE4748427.1"/>
    </source>
</evidence>
<dbReference type="InterPro" id="IPR011047">
    <property type="entry name" value="Quinoprotein_ADH-like_sf"/>
</dbReference>
<organism evidence="2 3">
    <name type="scientific">Corallococcus soli</name>
    <dbReference type="NCBI Taxonomy" id="2710757"/>
    <lineage>
        <taxon>Bacteria</taxon>
        <taxon>Pseudomonadati</taxon>
        <taxon>Myxococcota</taxon>
        <taxon>Myxococcia</taxon>
        <taxon>Myxococcales</taxon>
        <taxon>Cystobacterineae</taxon>
        <taxon>Myxococcaceae</taxon>
        <taxon>Corallococcus</taxon>
    </lineage>
</organism>
<dbReference type="EMBL" id="JAAIYO010000002">
    <property type="protein sequence ID" value="MBE4748427.1"/>
    <property type="molecule type" value="Genomic_DNA"/>
</dbReference>
<evidence type="ECO:0008006" key="4">
    <source>
        <dbReference type="Google" id="ProtNLM"/>
    </source>
</evidence>
<dbReference type="Pfam" id="PF08309">
    <property type="entry name" value="LVIVD"/>
    <property type="match status" value="3"/>
</dbReference>
<reference evidence="2 3" key="1">
    <citation type="submission" date="2020-02" db="EMBL/GenBank/DDBJ databases">
        <authorList>
            <person name="Babadi Z.K."/>
            <person name="Risdian C."/>
            <person name="Ebrahimipour G.H."/>
            <person name="Wink J."/>
        </authorList>
    </citation>
    <scope>NUCLEOTIDE SEQUENCE [LARGE SCALE GENOMIC DNA]</scope>
    <source>
        <strain evidence="2 3">ZKHCc1 1396</strain>
    </source>
</reference>
<proteinExistence type="predicted"/>
<dbReference type="SUPFAM" id="SSF50998">
    <property type="entry name" value="Quinoprotein alcohol dehydrogenase-like"/>
    <property type="match status" value="1"/>
</dbReference>
<gene>
    <name evidence="2" type="ORF">G4177_09650</name>
</gene>
<keyword evidence="1" id="KW-0732">Signal</keyword>
<dbReference type="Proteomes" id="UP001516472">
    <property type="component" value="Unassembled WGS sequence"/>
</dbReference>
<feature type="chain" id="PRO_5045047237" description="Lipoprotein" evidence="1">
    <location>
        <begin position="19"/>
        <end position="548"/>
    </location>
</feature>
<feature type="signal peptide" evidence="1">
    <location>
        <begin position="1"/>
        <end position="18"/>
    </location>
</feature>
<comment type="caution">
    <text evidence="2">The sequence shown here is derived from an EMBL/GenBank/DDBJ whole genome shotgun (WGS) entry which is preliminary data.</text>
</comment>
<sequence length="548" mass="59067">MPPFLRPLLLLLTLQTLAGCEDTPPPPTTDAGIIDAGTADAGTADAGPYVWDGTYTELEERGDWQDTGPFAPCAFDAQDASTNACEELSRFDMSRCDPEALAALPQDGIYLANGRDDRLLADGGPPDSTSPLGFQLRTDGGTSTMYDEPLLHRDTEGGRFAVVGRLTRTGTTVAMLGCQTPAPGIVTGCFASCRRGKVNQRGTFQAHRVAHSSGEPESSGGLTLVSERFVAVGQPVDVYVAKGHAYVVSLSHLGRPGGLTVFDVSDPKNPVFRTSISLPSDNFWNGVWAKGDALYVASSVMGTLVYDITQPAAPTFVRNLPTGDFGAHTVLVDGDRLYAMVPNTGTFVYDVTQPLNPVPRARITVPGDVDSGGPHDTFAHGNRLYISNAFGPYAVMDVTDLDDVKLLGTYPRPDLAYSHHSAVGTFAGRTLAFEGGEFNASHVRVLDVTNPARIVKLGEFRMRPITSVHNLILRGTRLYVAWYHEGLRVLDVSNPTKPTQLAHYNTFRETDPHRGDSIFEGVFSVRLPGDGYVYIVDSSRGLLIFNEL</sequence>